<evidence type="ECO:0000256" key="1">
    <source>
        <dbReference type="ARBA" id="ARBA00005641"/>
    </source>
</evidence>
<feature type="domain" description="Glycoside hydrolase family 5" evidence="6">
    <location>
        <begin position="36"/>
        <end position="372"/>
    </location>
</feature>
<evidence type="ECO:0000256" key="5">
    <source>
        <dbReference type="SAM" id="SignalP"/>
    </source>
</evidence>
<dbReference type="Proteomes" id="UP000799536">
    <property type="component" value="Unassembled WGS sequence"/>
</dbReference>
<reference evidence="7" key="1">
    <citation type="journal article" date="2020" name="Stud. Mycol.">
        <title>101 Dothideomycetes genomes: a test case for predicting lifestyles and emergence of pathogens.</title>
        <authorList>
            <person name="Haridas S."/>
            <person name="Albert R."/>
            <person name="Binder M."/>
            <person name="Bloem J."/>
            <person name="Labutti K."/>
            <person name="Salamov A."/>
            <person name="Andreopoulos B."/>
            <person name="Baker S."/>
            <person name="Barry K."/>
            <person name="Bills G."/>
            <person name="Bluhm B."/>
            <person name="Cannon C."/>
            <person name="Castanera R."/>
            <person name="Culley D."/>
            <person name="Daum C."/>
            <person name="Ezra D."/>
            <person name="Gonzalez J."/>
            <person name="Henrissat B."/>
            <person name="Kuo A."/>
            <person name="Liang C."/>
            <person name="Lipzen A."/>
            <person name="Lutzoni F."/>
            <person name="Magnuson J."/>
            <person name="Mondo S."/>
            <person name="Nolan M."/>
            <person name="Ohm R."/>
            <person name="Pangilinan J."/>
            <person name="Park H.-J."/>
            <person name="Ramirez L."/>
            <person name="Alfaro M."/>
            <person name="Sun H."/>
            <person name="Tritt A."/>
            <person name="Yoshinaga Y."/>
            <person name="Zwiers L.-H."/>
            <person name="Turgeon B."/>
            <person name="Goodwin S."/>
            <person name="Spatafora J."/>
            <person name="Crous P."/>
            <person name="Grigoriev I."/>
        </authorList>
    </citation>
    <scope>NUCLEOTIDE SEQUENCE</scope>
    <source>
        <strain evidence="7">ATCC 74209</strain>
    </source>
</reference>
<name>A0A9P4N1H3_9PLEO</name>
<comment type="similarity">
    <text evidence="1 4">Belongs to the glycosyl hydrolase 5 (cellulase A) family.</text>
</comment>
<evidence type="ECO:0000259" key="6">
    <source>
        <dbReference type="Pfam" id="PF00150"/>
    </source>
</evidence>
<keyword evidence="2 4" id="KW-0378">Hydrolase</keyword>
<evidence type="ECO:0000313" key="8">
    <source>
        <dbReference type="Proteomes" id="UP000799536"/>
    </source>
</evidence>
<keyword evidence="5" id="KW-0732">Signal</keyword>
<dbReference type="InterPro" id="IPR001547">
    <property type="entry name" value="Glyco_hydro_5"/>
</dbReference>
<dbReference type="OrthoDB" id="442731at2759"/>
<keyword evidence="3 4" id="KW-0326">Glycosidase</keyword>
<dbReference type="EMBL" id="ML993892">
    <property type="protein sequence ID" value="KAF2203825.1"/>
    <property type="molecule type" value="Genomic_DNA"/>
</dbReference>
<organism evidence="7 8">
    <name type="scientific">Delitschia confertaspora ATCC 74209</name>
    <dbReference type="NCBI Taxonomy" id="1513339"/>
    <lineage>
        <taxon>Eukaryota</taxon>
        <taxon>Fungi</taxon>
        <taxon>Dikarya</taxon>
        <taxon>Ascomycota</taxon>
        <taxon>Pezizomycotina</taxon>
        <taxon>Dothideomycetes</taxon>
        <taxon>Pleosporomycetidae</taxon>
        <taxon>Pleosporales</taxon>
        <taxon>Delitschiaceae</taxon>
        <taxon>Delitschia</taxon>
    </lineage>
</organism>
<sequence>MHLFSLLVCLVSSTSLITAFPNAPFKASGRWVVDSTGSNFTYVGVNWPGAADVMIPEGLQYQSIASIVSKIKNLKMNVIRLTFAIEMLDDVIDKGGDVTVQKAFQKALGSKGDAVFSQVVKNNPGFNTSTTRLQANLKWYLLKYFKVFDAVAAECAKQGIYVHLDNHMSKGAWCCSSGDGNSWFGDQYFNTNNWKRGWQYMSKYAAKWPNLISVGLRNEFRKPTNTGSSLAYNWQTWYNQVIPVVDIVNAANPNVLIFLSGLDFDTTLSPIPGAGDLGGGKKFQKSSFKYADKLVLELHNYQNSATSCDSMKSGLWNGGFKALDASSVNQMPVVLTEFGFNQLDKSYSGVYASCLRKIIPEWKAGWTVWVLSGSYYIRSGTQDFEESWGLLNHQWSDWRSADAINGLRQMVDASLK</sequence>
<evidence type="ECO:0000256" key="4">
    <source>
        <dbReference type="RuleBase" id="RU361153"/>
    </source>
</evidence>
<dbReference type="PANTHER" id="PTHR31263:SF0">
    <property type="entry name" value="CELLULASE FAMILY PROTEIN (AFU_ORTHOLOGUE AFUA_5G14560)"/>
    <property type="match status" value="1"/>
</dbReference>
<protein>
    <submittedName>
        <fullName evidence="7">Glycosyl hydrolase family 5 protein-like protein/cellulase</fullName>
    </submittedName>
</protein>
<accession>A0A9P4N1H3</accession>
<gene>
    <name evidence="7" type="ORF">GQ43DRAFT_410763</name>
</gene>
<dbReference type="GO" id="GO:0004553">
    <property type="term" value="F:hydrolase activity, hydrolyzing O-glycosyl compounds"/>
    <property type="evidence" value="ECO:0007669"/>
    <property type="project" value="InterPro"/>
</dbReference>
<dbReference type="Pfam" id="PF00150">
    <property type="entry name" value="Cellulase"/>
    <property type="match status" value="1"/>
</dbReference>
<dbReference type="GO" id="GO:0000272">
    <property type="term" value="P:polysaccharide catabolic process"/>
    <property type="evidence" value="ECO:0007669"/>
    <property type="project" value="InterPro"/>
</dbReference>
<dbReference type="Gene3D" id="3.20.20.80">
    <property type="entry name" value="Glycosidases"/>
    <property type="match status" value="1"/>
</dbReference>
<evidence type="ECO:0000313" key="7">
    <source>
        <dbReference type="EMBL" id="KAF2203825.1"/>
    </source>
</evidence>
<dbReference type="AlphaFoldDB" id="A0A9P4N1H3"/>
<feature type="signal peptide" evidence="5">
    <location>
        <begin position="1"/>
        <end position="19"/>
    </location>
</feature>
<proteinExistence type="inferred from homology"/>
<keyword evidence="8" id="KW-1185">Reference proteome</keyword>
<evidence type="ECO:0000256" key="2">
    <source>
        <dbReference type="ARBA" id="ARBA00022801"/>
    </source>
</evidence>
<comment type="caution">
    <text evidence="7">The sequence shown here is derived from an EMBL/GenBank/DDBJ whole genome shotgun (WGS) entry which is preliminary data.</text>
</comment>
<dbReference type="InterPro" id="IPR017853">
    <property type="entry name" value="GH"/>
</dbReference>
<dbReference type="PANTHER" id="PTHR31263">
    <property type="entry name" value="CELLULASE FAMILY PROTEIN (AFU_ORTHOLOGUE AFUA_5G14560)"/>
    <property type="match status" value="1"/>
</dbReference>
<evidence type="ECO:0000256" key="3">
    <source>
        <dbReference type="ARBA" id="ARBA00023295"/>
    </source>
</evidence>
<feature type="chain" id="PRO_5040368669" evidence="5">
    <location>
        <begin position="20"/>
        <end position="416"/>
    </location>
</feature>
<dbReference type="SUPFAM" id="SSF51445">
    <property type="entry name" value="(Trans)glycosidases"/>
    <property type="match status" value="1"/>
</dbReference>